<feature type="transmembrane region" description="Helical" evidence="4">
    <location>
        <begin position="46"/>
        <end position="69"/>
    </location>
</feature>
<feature type="transmembrane region" description="Helical" evidence="4">
    <location>
        <begin position="135"/>
        <end position="157"/>
    </location>
</feature>
<evidence type="ECO:0000259" key="5">
    <source>
        <dbReference type="PROSITE" id="PS50850"/>
    </source>
</evidence>
<organism evidence="6">
    <name type="scientific">Providencia stuartii</name>
    <dbReference type="NCBI Taxonomy" id="588"/>
    <lineage>
        <taxon>Bacteria</taxon>
        <taxon>Pseudomonadati</taxon>
        <taxon>Pseudomonadota</taxon>
        <taxon>Gammaproteobacteria</taxon>
        <taxon>Enterobacterales</taxon>
        <taxon>Morganellaceae</taxon>
        <taxon>Providencia</taxon>
    </lineage>
</organism>
<dbReference type="InterPro" id="IPR036259">
    <property type="entry name" value="MFS_trans_sf"/>
</dbReference>
<feature type="transmembrane region" description="Helical" evidence="4">
    <location>
        <begin position="285"/>
        <end position="304"/>
    </location>
</feature>
<dbReference type="PANTHER" id="PTHR23523:SF1">
    <property type="entry name" value="CYANATE TRANSPORT PROTEIN CYNX"/>
    <property type="match status" value="1"/>
</dbReference>
<dbReference type="InterPro" id="IPR052524">
    <property type="entry name" value="MFS_Cyanate_Porter"/>
</dbReference>
<dbReference type="PROSITE" id="PS50850">
    <property type="entry name" value="MFS"/>
    <property type="match status" value="1"/>
</dbReference>
<reference evidence="6" key="2">
    <citation type="submission" date="2024-02" db="EMBL/GenBank/DDBJ databases">
        <authorList>
            <consortium name="Clinical and Environmental Microbiology Branch: Whole genome sequencing antimicrobial resistance pathogens in the healthcare setting"/>
        </authorList>
    </citation>
    <scope>NUCLEOTIDE SEQUENCE</scope>
    <source>
        <strain evidence="6">2020GO-00142</strain>
    </source>
</reference>
<dbReference type="NCBIfam" id="NF007256">
    <property type="entry name" value="PRK09705.1"/>
    <property type="match status" value="1"/>
</dbReference>
<evidence type="ECO:0000256" key="1">
    <source>
        <dbReference type="ARBA" id="ARBA00022692"/>
    </source>
</evidence>
<dbReference type="InterPro" id="IPR011701">
    <property type="entry name" value="MFS"/>
</dbReference>
<feature type="transmembrane region" description="Helical" evidence="4">
    <location>
        <begin position="258"/>
        <end position="278"/>
    </location>
</feature>
<dbReference type="InterPro" id="IPR020846">
    <property type="entry name" value="MFS_dom"/>
</dbReference>
<keyword evidence="2 4" id="KW-1133">Transmembrane helix</keyword>
<dbReference type="PANTHER" id="PTHR23523">
    <property type="match status" value="1"/>
</dbReference>
<accession>A0AAI9MYG9</accession>
<feature type="transmembrane region" description="Helical" evidence="4">
    <location>
        <begin position="7"/>
        <end position="26"/>
    </location>
</feature>
<dbReference type="GO" id="GO:0022857">
    <property type="term" value="F:transmembrane transporter activity"/>
    <property type="evidence" value="ECO:0007669"/>
    <property type="project" value="InterPro"/>
</dbReference>
<feature type="domain" description="Major facilitator superfamily (MFS) profile" evidence="5">
    <location>
        <begin position="7"/>
        <end position="395"/>
    </location>
</feature>
<protein>
    <submittedName>
        <fullName evidence="6">Cyanate transporter</fullName>
    </submittedName>
</protein>
<feature type="transmembrane region" description="Helical" evidence="4">
    <location>
        <begin position="310"/>
        <end position="329"/>
    </location>
</feature>
<feature type="transmembrane region" description="Helical" evidence="4">
    <location>
        <begin position="76"/>
        <end position="95"/>
    </location>
</feature>
<dbReference type="Proteomes" id="UP001495779">
    <property type="component" value="Unassembled WGS sequence"/>
</dbReference>
<sequence>MSERQTASLGLVLTIVLVGINLRPFMTGPGPLIDGIMQTTGMTYQGISLLTLLPMLLMGIGALIVPALNQRLGERLGISLAMLLLFIGSLCRLFVADSGQLLITAFICGVGAAYIQAVFPGLIKLRFPQKMAAMTGLYSAMLMAGGAIGAQLTPLIANFSCYEAIPSCTHESGHWQAALAWMALPALFALFAIIANIRSSASHQHAGKGAVLQFLTKPRAWLLMVGFGLVNAGYGSVVTWLAPFFIEQGMSSAKSGSLVALLSVFQALSALLIPVLASHNIDRRFWLVVTLCSQAIGFAGLVVFPHSVPFLWVCLIGIGLGGCFALSIITSLDHLPHPASAGALTSLMQAGGFIIAAFGPFFAAWLHEISQSFAWVWGAHILMILITLFLFLRLNPKHYAKLFSIK</sequence>
<dbReference type="Gene3D" id="1.20.1250.20">
    <property type="entry name" value="MFS general substrate transporter like domains"/>
    <property type="match status" value="2"/>
</dbReference>
<reference evidence="7 8" key="1">
    <citation type="submission" date="2021-04" db="EMBL/GenBank/DDBJ databases">
        <title>Determining the burden of carbapenem-resistant Enterobacterales from a tertiary public heath setting in Bangladesh: a clinical, epidemiological, and molecular study.</title>
        <authorList>
            <person name="Farzana R."/>
            <person name="Walsh T.R."/>
        </authorList>
    </citation>
    <scope>NUCLEOTIDE SEQUENCE [LARGE SCALE GENOMIC DNA]</scope>
    <source>
        <strain evidence="7">Dmpro_s316</strain>
        <strain evidence="8">dmpro_s316</strain>
    </source>
</reference>
<evidence type="ECO:0000256" key="4">
    <source>
        <dbReference type="SAM" id="Phobius"/>
    </source>
</evidence>
<keyword evidence="3 4" id="KW-0472">Membrane</keyword>
<dbReference type="AlphaFoldDB" id="A0AAI9MYG9"/>
<proteinExistence type="predicted"/>
<feature type="transmembrane region" description="Helical" evidence="4">
    <location>
        <begin position="220"/>
        <end position="246"/>
    </location>
</feature>
<gene>
    <name evidence="6" type="ORF">JRA39_003713</name>
    <name evidence="7" type="ORF">KDV35_11360</name>
</gene>
<evidence type="ECO:0000256" key="2">
    <source>
        <dbReference type="ARBA" id="ARBA00022989"/>
    </source>
</evidence>
<evidence type="ECO:0000313" key="8">
    <source>
        <dbReference type="Proteomes" id="UP001495779"/>
    </source>
</evidence>
<dbReference type="RefSeq" id="WP_249999908.1">
    <property type="nucleotide sequence ID" value="NZ_CP095443.1"/>
</dbReference>
<feature type="transmembrane region" description="Helical" evidence="4">
    <location>
        <begin position="372"/>
        <end position="392"/>
    </location>
</feature>
<dbReference type="EMBL" id="AAZDVE040000041">
    <property type="protein sequence ID" value="EMP9434594.1"/>
    <property type="molecule type" value="Genomic_DNA"/>
</dbReference>
<dbReference type="Pfam" id="PF07690">
    <property type="entry name" value="MFS_1"/>
    <property type="match status" value="1"/>
</dbReference>
<feature type="transmembrane region" description="Helical" evidence="4">
    <location>
        <begin position="101"/>
        <end position="123"/>
    </location>
</feature>
<feature type="transmembrane region" description="Helical" evidence="4">
    <location>
        <begin position="177"/>
        <end position="199"/>
    </location>
</feature>
<evidence type="ECO:0000313" key="6">
    <source>
        <dbReference type="EMBL" id="EMP9434594.1"/>
    </source>
</evidence>
<dbReference type="SUPFAM" id="SSF103473">
    <property type="entry name" value="MFS general substrate transporter"/>
    <property type="match status" value="1"/>
</dbReference>
<feature type="transmembrane region" description="Helical" evidence="4">
    <location>
        <begin position="341"/>
        <end position="366"/>
    </location>
</feature>
<name>A0AAI9MYG9_PROST</name>
<evidence type="ECO:0000256" key="3">
    <source>
        <dbReference type="ARBA" id="ARBA00023136"/>
    </source>
</evidence>
<evidence type="ECO:0000313" key="7">
    <source>
        <dbReference type="EMBL" id="MER5077445.1"/>
    </source>
</evidence>
<comment type="caution">
    <text evidence="6">The sequence shown here is derived from an EMBL/GenBank/DDBJ whole genome shotgun (WGS) entry which is preliminary data.</text>
</comment>
<dbReference type="EMBL" id="JAGSRH010000014">
    <property type="protein sequence ID" value="MER5077445.1"/>
    <property type="molecule type" value="Genomic_DNA"/>
</dbReference>
<keyword evidence="1 4" id="KW-0812">Transmembrane</keyword>